<dbReference type="Gene3D" id="3.10.180.10">
    <property type="entry name" value="2,3-Dihydroxybiphenyl 1,2-Dioxygenase, domain 1"/>
    <property type="match status" value="1"/>
</dbReference>
<evidence type="ECO:0008006" key="3">
    <source>
        <dbReference type="Google" id="ProtNLM"/>
    </source>
</evidence>
<sequence length="124" mass="13690">MVFETRYTHVASDLEESVAFYESVFGRERIPTPALGEYIRWLACGDRQRRLVGSDAEPPVYVPPSGAVQLYVRDPGGNRVEVNAPDADAFGGSIVWSLIDRRRVARGRRGAGLSVRLILLAIST</sequence>
<reference evidence="1 2" key="1">
    <citation type="submission" date="2020-08" db="EMBL/GenBank/DDBJ databases">
        <authorList>
            <person name="Seo M.-J."/>
        </authorList>
    </citation>
    <scope>NUCLEOTIDE SEQUENCE [LARGE SCALE GENOMIC DNA]</scope>
    <source>
        <strain evidence="1 2">MBLA0160</strain>
    </source>
</reference>
<organism evidence="1 2">
    <name type="scientific">Halobellus ruber</name>
    <dbReference type="NCBI Taxonomy" id="2761102"/>
    <lineage>
        <taxon>Archaea</taxon>
        <taxon>Methanobacteriati</taxon>
        <taxon>Methanobacteriota</taxon>
        <taxon>Stenosarchaea group</taxon>
        <taxon>Halobacteria</taxon>
        <taxon>Halobacteriales</taxon>
        <taxon>Haloferacaceae</taxon>
        <taxon>Halobellus</taxon>
    </lineage>
</organism>
<keyword evidence="2" id="KW-1185">Reference proteome</keyword>
<protein>
    <recommendedName>
        <fullName evidence="3">VOC family protein</fullName>
    </recommendedName>
</protein>
<dbReference type="InterPro" id="IPR029068">
    <property type="entry name" value="Glyas_Bleomycin-R_OHBP_Dase"/>
</dbReference>
<name>A0A7J9SDC8_9EURY</name>
<evidence type="ECO:0000313" key="2">
    <source>
        <dbReference type="Proteomes" id="UP000546257"/>
    </source>
</evidence>
<evidence type="ECO:0000313" key="1">
    <source>
        <dbReference type="EMBL" id="MBB6644768.1"/>
    </source>
</evidence>
<gene>
    <name evidence="1" type="ORF">H5V44_00335</name>
</gene>
<comment type="caution">
    <text evidence="1">The sequence shown here is derived from an EMBL/GenBank/DDBJ whole genome shotgun (WGS) entry which is preliminary data.</text>
</comment>
<accession>A0A7J9SDC8</accession>
<dbReference type="Proteomes" id="UP000546257">
    <property type="component" value="Unassembled WGS sequence"/>
</dbReference>
<dbReference type="SUPFAM" id="SSF54593">
    <property type="entry name" value="Glyoxalase/Bleomycin resistance protein/Dihydroxybiphenyl dioxygenase"/>
    <property type="match status" value="1"/>
</dbReference>
<proteinExistence type="predicted"/>
<dbReference type="EMBL" id="JACKXD010000001">
    <property type="protein sequence ID" value="MBB6644768.1"/>
    <property type="molecule type" value="Genomic_DNA"/>
</dbReference>
<dbReference type="AlphaFoldDB" id="A0A7J9SDC8"/>